<dbReference type="PANTHER" id="PTHR43201:SF8">
    <property type="entry name" value="ACYL-COA SYNTHETASE FAMILY MEMBER 3"/>
    <property type="match status" value="1"/>
</dbReference>
<dbReference type="GO" id="GO:0031956">
    <property type="term" value="F:medium-chain fatty acid-CoA ligase activity"/>
    <property type="evidence" value="ECO:0007669"/>
    <property type="project" value="TreeGrafter"/>
</dbReference>
<dbReference type="SUPFAM" id="SSF56801">
    <property type="entry name" value="Acetyl-CoA synthetase-like"/>
    <property type="match status" value="1"/>
</dbReference>
<evidence type="ECO:0000313" key="3">
    <source>
        <dbReference type="EMBL" id="VAW49518.1"/>
    </source>
</evidence>
<sequence>MLSYLLDHEKFSELASLWQSTPFIYLGLTSEKTSLTRWEIFQIAEQLSQQLPKNDFSVILLFQQRHHFLIGLLATALRDGRCILPPNLADKTLNNLLKKNTHVYVMAEHCPKPLTKQTLITDQTITQLIHQVQNNPKAFCPKALSNELHTIQNAEIWLFTSGTTGTPKKIIKTWKNMILSAEIAIKRFQLMSPHYIVATVPCQHMFGLETTVFWPLFSTTSQWFERPIFPEDILEALNANKQHATYLISTPLHLKKILGFQLHWPAHLSYVLSATAPLSLSSAQDIEASFNVKLFEVYGSTETASIASRHTAQSKNWQTYEQVSFQIYQNQVSVKTPGLITFQSLSDQIEPIDCTHFRLGQRDADLIKIAGKRASLTELNQHLQNIPKVSEGIFVHTKDAERLMAFVVSSLSPSDILTSLRQSIDPVFLPRPLHFIEEFPRNEVGKIMYNQLLLKIKS</sequence>
<dbReference type="InterPro" id="IPR045851">
    <property type="entry name" value="AMP-bd_C_sf"/>
</dbReference>
<organism evidence="3">
    <name type="scientific">hydrothermal vent metagenome</name>
    <dbReference type="NCBI Taxonomy" id="652676"/>
    <lineage>
        <taxon>unclassified sequences</taxon>
        <taxon>metagenomes</taxon>
        <taxon>ecological metagenomes</taxon>
    </lineage>
</organism>
<dbReference type="InterPro" id="IPR000873">
    <property type="entry name" value="AMP-dep_synth/lig_dom"/>
</dbReference>
<proteinExistence type="inferred from homology"/>
<feature type="domain" description="AMP-dependent synthetase/ligase" evidence="2">
    <location>
        <begin position="42"/>
        <end position="331"/>
    </location>
</feature>
<dbReference type="Pfam" id="PF00501">
    <property type="entry name" value="AMP-binding"/>
    <property type="match status" value="1"/>
</dbReference>
<dbReference type="InterPro" id="IPR042099">
    <property type="entry name" value="ANL_N_sf"/>
</dbReference>
<dbReference type="Gene3D" id="3.40.50.12780">
    <property type="entry name" value="N-terminal domain of ligase-like"/>
    <property type="match status" value="1"/>
</dbReference>
<reference evidence="3" key="1">
    <citation type="submission" date="2018-06" db="EMBL/GenBank/DDBJ databases">
        <authorList>
            <person name="Zhirakovskaya E."/>
        </authorList>
    </citation>
    <scope>NUCLEOTIDE SEQUENCE</scope>
</reference>
<dbReference type="AlphaFoldDB" id="A0A3B0W0U7"/>
<evidence type="ECO:0000256" key="1">
    <source>
        <dbReference type="ARBA" id="ARBA00006432"/>
    </source>
</evidence>
<accession>A0A3B0W0U7</accession>
<gene>
    <name evidence="3" type="ORF">MNBD_GAMMA03-1932</name>
</gene>
<dbReference type="GO" id="GO:0006631">
    <property type="term" value="P:fatty acid metabolic process"/>
    <property type="evidence" value="ECO:0007669"/>
    <property type="project" value="TreeGrafter"/>
</dbReference>
<protein>
    <submittedName>
        <fullName evidence="3">FIGfam138462: Acyl-CoA synthetase, AMP-(Fatty) acid ligase</fullName>
    </submittedName>
</protein>
<name>A0A3B0W0U7_9ZZZZ</name>
<dbReference type="Gene3D" id="3.30.300.30">
    <property type="match status" value="1"/>
</dbReference>
<keyword evidence="3" id="KW-0436">Ligase</keyword>
<dbReference type="EMBL" id="UOFC01000287">
    <property type="protein sequence ID" value="VAW49518.1"/>
    <property type="molecule type" value="Genomic_DNA"/>
</dbReference>
<dbReference type="PANTHER" id="PTHR43201">
    <property type="entry name" value="ACYL-COA SYNTHETASE"/>
    <property type="match status" value="1"/>
</dbReference>
<evidence type="ECO:0000259" key="2">
    <source>
        <dbReference type="Pfam" id="PF00501"/>
    </source>
</evidence>
<comment type="similarity">
    <text evidence="1">Belongs to the ATP-dependent AMP-binding enzyme family.</text>
</comment>